<sequence length="131" mass="15087">MTGEPTIRDVVGLIEKMDKRFDIIDSRFSEMDGRFSEMDQRFDKMDGRFNKMDDRFSRTDVRFDSLEAGHNELVEQINVFSTSVDARFDDVGKSIARVESKMVTKSYLDDKLADVRGEFMSGRRLSSGLAH</sequence>
<gene>
    <name evidence="1" type="ORF">A3C96_01670</name>
</gene>
<evidence type="ECO:0000313" key="2">
    <source>
        <dbReference type="Proteomes" id="UP000177088"/>
    </source>
</evidence>
<name>A0A1F7U3U1_9BACT</name>
<dbReference type="Gene3D" id="6.10.250.2540">
    <property type="match status" value="2"/>
</dbReference>
<protein>
    <recommendedName>
        <fullName evidence="3">t-SNARE coiled-coil homology domain-containing protein</fullName>
    </recommendedName>
</protein>
<organism evidence="1 2">
    <name type="scientific">Candidatus Uhrbacteria bacterium RIFCSPHIGHO2_02_FULL_60_10</name>
    <dbReference type="NCBI Taxonomy" id="1802392"/>
    <lineage>
        <taxon>Bacteria</taxon>
        <taxon>Candidatus Uhriibacteriota</taxon>
    </lineage>
</organism>
<dbReference type="Proteomes" id="UP000177088">
    <property type="component" value="Unassembled WGS sequence"/>
</dbReference>
<accession>A0A1F7U3U1</accession>
<dbReference type="EMBL" id="MGEA01000075">
    <property type="protein sequence ID" value="OGL72940.1"/>
    <property type="molecule type" value="Genomic_DNA"/>
</dbReference>
<evidence type="ECO:0000313" key="1">
    <source>
        <dbReference type="EMBL" id="OGL72940.1"/>
    </source>
</evidence>
<reference evidence="1 2" key="1">
    <citation type="journal article" date="2016" name="Nat. Commun.">
        <title>Thousands of microbial genomes shed light on interconnected biogeochemical processes in an aquifer system.</title>
        <authorList>
            <person name="Anantharaman K."/>
            <person name="Brown C.T."/>
            <person name="Hug L.A."/>
            <person name="Sharon I."/>
            <person name="Castelle C.J."/>
            <person name="Probst A.J."/>
            <person name="Thomas B.C."/>
            <person name="Singh A."/>
            <person name="Wilkins M.J."/>
            <person name="Karaoz U."/>
            <person name="Brodie E.L."/>
            <person name="Williams K.H."/>
            <person name="Hubbard S.S."/>
            <person name="Banfield J.F."/>
        </authorList>
    </citation>
    <scope>NUCLEOTIDE SEQUENCE [LARGE SCALE GENOMIC DNA]</scope>
</reference>
<evidence type="ECO:0008006" key="3">
    <source>
        <dbReference type="Google" id="ProtNLM"/>
    </source>
</evidence>
<dbReference type="AlphaFoldDB" id="A0A1F7U3U1"/>
<proteinExistence type="predicted"/>
<comment type="caution">
    <text evidence="1">The sequence shown here is derived from an EMBL/GenBank/DDBJ whole genome shotgun (WGS) entry which is preliminary data.</text>
</comment>